<organism evidence="3 4">
    <name type="scientific">Salvia divinorum</name>
    <name type="common">Maria pastora</name>
    <name type="synonym">Diviner's sage</name>
    <dbReference type="NCBI Taxonomy" id="28513"/>
    <lineage>
        <taxon>Eukaryota</taxon>
        <taxon>Viridiplantae</taxon>
        <taxon>Streptophyta</taxon>
        <taxon>Embryophyta</taxon>
        <taxon>Tracheophyta</taxon>
        <taxon>Spermatophyta</taxon>
        <taxon>Magnoliopsida</taxon>
        <taxon>eudicotyledons</taxon>
        <taxon>Gunneridae</taxon>
        <taxon>Pentapetalae</taxon>
        <taxon>asterids</taxon>
        <taxon>lamiids</taxon>
        <taxon>Lamiales</taxon>
        <taxon>Lamiaceae</taxon>
        <taxon>Nepetoideae</taxon>
        <taxon>Mentheae</taxon>
        <taxon>Salviinae</taxon>
        <taxon>Salvia</taxon>
        <taxon>Salvia subgen. Calosphace</taxon>
    </lineage>
</organism>
<dbReference type="PANTHER" id="PTHR11206">
    <property type="entry name" value="MULTIDRUG RESISTANCE PROTEIN"/>
    <property type="match status" value="1"/>
</dbReference>
<accession>A0ABD1GWR2</accession>
<keyword evidence="4" id="KW-1185">Reference proteome</keyword>
<keyword evidence="2" id="KW-0472">Membrane</keyword>
<proteinExistence type="inferred from homology"/>
<feature type="transmembrane region" description="Helical" evidence="2">
    <location>
        <begin position="12"/>
        <end position="32"/>
    </location>
</feature>
<comment type="caution">
    <text evidence="3">The sequence shown here is derived from an EMBL/GenBank/DDBJ whole genome shotgun (WGS) entry which is preliminary data.</text>
</comment>
<dbReference type="AlphaFoldDB" id="A0ABD1GWR2"/>
<sequence>MAQYKRVGTLTYGAMSWLFLVCLALSLVFILTEKLLLVMVQDPAISAAAGKFAVQLIPTLFPYAFLQCIVRYLQSQSLIFPMVWSSLASLCFQLPLCWAFIFRFHLGNSGAAISIAISSWFNVLLLVLYVMYSPACQETQTPLSWDVLVIMRDFFYLAIPSVAMLW</sequence>
<evidence type="ECO:0000313" key="3">
    <source>
        <dbReference type="EMBL" id="KAL1548210.1"/>
    </source>
</evidence>
<gene>
    <name evidence="3" type="ORF">AAHA92_16472</name>
</gene>
<reference evidence="3 4" key="1">
    <citation type="submission" date="2024-06" db="EMBL/GenBank/DDBJ databases">
        <title>A chromosome level genome sequence of Diviner's sage (Salvia divinorum).</title>
        <authorList>
            <person name="Ford S.A."/>
            <person name="Ro D.-K."/>
            <person name="Ness R.W."/>
            <person name="Phillips M.A."/>
        </authorList>
    </citation>
    <scope>NUCLEOTIDE SEQUENCE [LARGE SCALE GENOMIC DNA]</scope>
    <source>
        <strain evidence="3">SAF-2024a</strain>
        <tissue evidence="3">Leaf</tissue>
    </source>
</reference>
<feature type="transmembrane region" description="Helical" evidence="2">
    <location>
        <begin position="44"/>
        <end position="66"/>
    </location>
</feature>
<dbReference type="Proteomes" id="UP001567538">
    <property type="component" value="Unassembled WGS sequence"/>
</dbReference>
<keyword evidence="2" id="KW-0812">Transmembrane</keyword>
<dbReference type="Pfam" id="PF01554">
    <property type="entry name" value="MatE"/>
    <property type="match status" value="1"/>
</dbReference>
<dbReference type="EMBL" id="JBEAFC010000007">
    <property type="protein sequence ID" value="KAL1548210.1"/>
    <property type="molecule type" value="Genomic_DNA"/>
</dbReference>
<name>A0ABD1GWR2_SALDI</name>
<evidence type="ECO:0000256" key="2">
    <source>
        <dbReference type="SAM" id="Phobius"/>
    </source>
</evidence>
<keyword evidence="2" id="KW-1133">Transmembrane helix</keyword>
<feature type="transmembrane region" description="Helical" evidence="2">
    <location>
        <begin position="78"/>
        <end position="101"/>
    </location>
</feature>
<feature type="transmembrane region" description="Helical" evidence="2">
    <location>
        <begin position="113"/>
        <end position="131"/>
    </location>
</feature>
<dbReference type="InterPro" id="IPR002528">
    <property type="entry name" value="MATE_fam"/>
</dbReference>
<comment type="similarity">
    <text evidence="1">Belongs to the multi antimicrobial extrusion (MATE) (TC 2.A.66.1) family.</text>
</comment>
<evidence type="ECO:0000313" key="4">
    <source>
        <dbReference type="Proteomes" id="UP001567538"/>
    </source>
</evidence>
<evidence type="ECO:0000256" key="1">
    <source>
        <dbReference type="ARBA" id="ARBA00010199"/>
    </source>
</evidence>
<protein>
    <submittedName>
        <fullName evidence="3">Protein DETOXIFICATION 12-like</fullName>
    </submittedName>
</protein>